<accession>M2BDB4</accession>
<keyword evidence="1" id="KW-0472">Membrane</keyword>
<dbReference type="Proteomes" id="UP000016183">
    <property type="component" value="Unassembled WGS sequence"/>
</dbReference>
<protein>
    <submittedName>
        <fullName evidence="2">Uncharacterized protein</fullName>
    </submittedName>
</protein>
<dbReference type="PATRIC" id="fig|999437.3.peg.2600"/>
<feature type="transmembrane region" description="Helical" evidence="1">
    <location>
        <begin position="90"/>
        <end position="117"/>
    </location>
</feature>
<organism evidence="2 3">
    <name type="scientific">Treponema denticola SP33</name>
    <dbReference type="NCBI Taxonomy" id="999437"/>
    <lineage>
        <taxon>Bacteria</taxon>
        <taxon>Pseudomonadati</taxon>
        <taxon>Spirochaetota</taxon>
        <taxon>Spirochaetia</taxon>
        <taxon>Spirochaetales</taxon>
        <taxon>Treponemataceae</taxon>
        <taxon>Treponema</taxon>
    </lineage>
</organism>
<feature type="transmembrane region" description="Helical" evidence="1">
    <location>
        <begin position="58"/>
        <end position="78"/>
    </location>
</feature>
<reference evidence="2 3" key="1">
    <citation type="submission" date="2012-01" db="EMBL/GenBank/DDBJ databases">
        <title>The Genome Sequence of Treponema denticola SP33.</title>
        <authorList>
            <consortium name="The Broad Institute Genome Sequencing Platform"/>
            <person name="Earl A."/>
            <person name="Ward D."/>
            <person name="Feldgarden M."/>
            <person name="Gevers D."/>
            <person name="Blanton J.M."/>
            <person name="Fenno C.J."/>
            <person name="Baranova O.V."/>
            <person name="Mathney J."/>
            <person name="Dewhirst F.E."/>
            <person name="Izard J."/>
            <person name="Young S.K."/>
            <person name="Zeng Q."/>
            <person name="Gargeya S."/>
            <person name="Fitzgerald M."/>
            <person name="Haas B."/>
            <person name="Abouelleil A."/>
            <person name="Alvarado L."/>
            <person name="Arachchi H.M."/>
            <person name="Berlin A."/>
            <person name="Chapman S.B."/>
            <person name="Gearin G."/>
            <person name="Goldberg J."/>
            <person name="Griggs A."/>
            <person name="Gujja S."/>
            <person name="Hansen M."/>
            <person name="Heiman D."/>
            <person name="Howarth C."/>
            <person name="Larimer J."/>
            <person name="Lui A."/>
            <person name="MacDonald P.J.P."/>
            <person name="McCowen C."/>
            <person name="Montmayeur A."/>
            <person name="Murphy C."/>
            <person name="Neiman D."/>
            <person name="Pearson M."/>
            <person name="Priest M."/>
            <person name="Roberts A."/>
            <person name="Saif S."/>
            <person name="Shea T."/>
            <person name="Sisk P."/>
            <person name="Stolte C."/>
            <person name="Sykes S."/>
            <person name="Wortman J."/>
            <person name="Nusbaum C."/>
            <person name="Birren B."/>
        </authorList>
    </citation>
    <scope>NUCLEOTIDE SEQUENCE [LARGE SCALE GENOMIC DNA]</scope>
    <source>
        <strain evidence="2 3">SP33</strain>
    </source>
</reference>
<evidence type="ECO:0000256" key="1">
    <source>
        <dbReference type="SAM" id="Phobius"/>
    </source>
</evidence>
<sequence length="176" mass="19727">MRKMIRICVIFLSCIILPGIIGGLTNLINSIVSPDYFIKIMHWESIKNIIQTAIAQGIYQGIIQGMFFSLVFSCVYIISNKAELAVVSSIKWILFMGLITIALWVLGGIIAILLSVLSPEFYKKTFIGVPDEFGAMIRYAWVGGSIWGVSFGGILVMIIGTIMFRNNYKQIKDKKY</sequence>
<dbReference type="AlphaFoldDB" id="M2BDB4"/>
<dbReference type="OrthoDB" id="282471at2"/>
<comment type="caution">
    <text evidence="2">The sequence shown here is derived from an EMBL/GenBank/DDBJ whole genome shotgun (WGS) entry which is preliminary data.</text>
</comment>
<name>M2BDB4_TREDN</name>
<evidence type="ECO:0000313" key="3">
    <source>
        <dbReference type="Proteomes" id="UP000016183"/>
    </source>
</evidence>
<feature type="transmembrane region" description="Helical" evidence="1">
    <location>
        <begin position="137"/>
        <end position="164"/>
    </location>
</feature>
<gene>
    <name evidence="2" type="ORF">HMPREF9733_02521</name>
</gene>
<proteinExistence type="predicted"/>
<dbReference type="EMBL" id="AGDZ01000036">
    <property type="protein sequence ID" value="EMB20049.1"/>
    <property type="molecule type" value="Genomic_DNA"/>
</dbReference>
<keyword evidence="1" id="KW-0812">Transmembrane</keyword>
<evidence type="ECO:0000313" key="2">
    <source>
        <dbReference type="EMBL" id="EMB20049.1"/>
    </source>
</evidence>
<keyword evidence="1" id="KW-1133">Transmembrane helix</keyword>
<dbReference type="HOGENOM" id="CLU_1524462_0_0_12"/>
<dbReference type="RefSeq" id="WP_010697544.1">
    <property type="nucleotide sequence ID" value="NZ_KB442454.1"/>
</dbReference>